<dbReference type="GO" id="GO:0004650">
    <property type="term" value="F:polygalacturonase activity"/>
    <property type="evidence" value="ECO:0007669"/>
    <property type="project" value="InterPro"/>
</dbReference>
<keyword evidence="7" id="KW-0961">Cell wall biogenesis/degradation</keyword>
<comment type="similarity">
    <text evidence="2 9">Belongs to the glycosyl hydrolase 28 family.</text>
</comment>
<keyword evidence="4" id="KW-0964">Secreted</keyword>
<dbReference type="GO" id="GO:0005975">
    <property type="term" value="P:carbohydrate metabolic process"/>
    <property type="evidence" value="ECO:0007669"/>
    <property type="project" value="InterPro"/>
</dbReference>
<evidence type="ECO:0000256" key="2">
    <source>
        <dbReference type="ARBA" id="ARBA00008834"/>
    </source>
</evidence>
<dbReference type="STRING" id="4155.A0A022RQH2"/>
<comment type="subcellular location">
    <subcellularLocation>
        <location evidence="1">Secreted</location>
        <location evidence="1">Cell wall</location>
    </subcellularLocation>
</comment>
<evidence type="ECO:0000256" key="5">
    <source>
        <dbReference type="ARBA" id="ARBA00022801"/>
    </source>
</evidence>
<dbReference type="PROSITE" id="PS00502">
    <property type="entry name" value="POLYGALACTURONASE"/>
    <property type="match status" value="1"/>
</dbReference>
<sequence>NLSFNFLNNSIIKDVTTKDSKNFHTNCIASHNVTFLRYTITAPGDSVNTDGIHIARASMVKVLDSNIGTGDDCISIGDETTDLHIENVNCGPGHGISVGSMGKNPAERDVSGIYVKNCTFTGTSNGVRVKTWPSAPATLRISGLHFEDLVMNNVSNPVVIDQQYCPWNLCDKAKPSLIKITEVTVKNVKGTSNTKEAIILSCSASKPCDNVEISDIDLLYVNPIPANFTTICENVKPRVFGKQNPPICATTA</sequence>
<evidence type="ECO:0000313" key="10">
    <source>
        <dbReference type="EMBL" id="EYU42737.1"/>
    </source>
</evidence>
<dbReference type="Gene3D" id="2.160.20.10">
    <property type="entry name" value="Single-stranded right-handed beta-helix, Pectin lyase-like"/>
    <property type="match status" value="1"/>
</dbReference>
<protein>
    <recommendedName>
        <fullName evidence="12">Polygalacturonase</fullName>
    </recommendedName>
</protein>
<dbReference type="eggNOG" id="ENOG502QRSR">
    <property type="taxonomic scope" value="Eukaryota"/>
</dbReference>
<feature type="non-terminal residue" evidence="10">
    <location>
        <position position="1"/>
    </location>
</feature>
<keyword evidence="11" id="KW-1185">Reference proteome</keyword>
<reference evidence="10 11" key="1">
    <citation type="journal article" date="2013" name="Proc. Natl. Acad. Sci. U.S.A.">
        <title>Fine-scale variation in meiotic recombination in Mimulus inferred from population shotgun sequencing.</title>
        <authorList>
            <person name="Hellsten U."/>
            <person name="Wright K.M."/>
            <person name="Jenkins J."/>
            <person name="Shu S."/>
            <person name="Yuan Y."/>
            <person name="Wessler S.R."/>
            <person name="Schmutz J."/>
            <person name="Willis J.H."/>
            <person name="Rokhsar D.S."/>
        </authorList>
    </citation>
    <scope>NUCLEOTIDE SEQUENCE [LARGE SCALE GENOMIC DNA]</scope>
    <source>
        <strain evidence="11">cv. DUN x IM62</strain>
    </source>
</reference>
<evidence type="ECO:0000313" key="11">
    <source>
        <dbReference type="Proteomes" id="UP000030748"/>
    </source>
</evidence>
<dbReference type="AlphaFoldDB" id="A0A022RQH2"/>
<dbReference type="InterPro" id="IPR011050">
    <property type="entry name" value="Pectin_lyase_fold/virulence"/>
</dbReference>
<evidence type="ECO:0000256" key="7">
    <source>
        <dbReference type="ARBA" id="ARBA00023316"/>
    </source>
</evidence>
<dbReference type="InterPro" id="IPR000743">
    <property type="entry name" value="Glyco_hydro_28"/>
</dbReference>
<keyword evidence="3" id="KW-0134">Cell wall</keyword>
<dbReference type="InterPro" id="IPR012334">
    <property type="entry name" value="Pectin_lyas_fold"/>
</dbReference>
<keyword evidence="6 9" id="KW-0326">Glycosidase</keyword>
<gene>
    <name evidence="10" type="ORF">MIMGU_mgv1a0087912mg</name>
</gene>
<keyword evidence="5 9" id="KW-0378">Hydrolase</keyword>
<proteinExistence type="inferred from homology"/>
<dbReference type="EMBL" id="KI630276">
    <property type="protein sequence ID" value="EYU42737.1"/>
    <property type="molecule type" value="Genomic_DNA"/>
</dbReference>
<dbReference type="PANTHER" id="PTHR31375">
    <property type="match status" value="1"/>
</dbReference>
<evidence type="ECO:0000256" key="9">
    <source>
        <dbReference type="RuleBase" id="RU361169"/>
    </source>
</evidence>
<dbReference type="Proteomes" id="UP000030748">
    <property type="component" value="Unassembled WGS sequence"/>
</dbReference>
<evidence type="ECO:0000256" key="1">
    <source>
        <dbReference type="ARBA" id="ARBA00004191"/>
    </source>
</evidence>
<accession>A0A022RQH2</accession>
<evidence type="ECO:0000256" key="4">
    <source>
        <dbReference type="ARBA" id="ARBA00022525"/>
    </source>
</evidence>
<evidence type="ECO:0008006" key="12">
    <source>
        <dbReference type="Google" id="ProtNLM"/>
    </source>
</evidence>
<evidence type="ECO:0000256" key="3">
    <source>
        <dbReference type="ARBA" id="ARBA00022512"/>
    </source>
</evidence>
<name>A0A022RQH2_ERYGU</name>
<evidence type="ECO:0000256" key="6">
    <source>
        <dbReference type="ARBA" id="ARBA00023295"/>
    </source>
</evidence>
<dbReference type="InterPro" id="IPR006626">
    <property type="entry name" value="PbH1"/>
</dbReference>
<evidence type="ECO:0000256" key="8">
    <source>
        <dbReference type="PROSITE-ProRule" id="PRU10052"/>
    </source>
</evidence>
<dbReference type="Pfam" id="PF00295">
    <property type="entry name" value="Glyco_hydro_28"/>
    <property type="match status" value="1"/>
</dbReference>
<dbReference type="SMART" id="SM00710">
    <property type="entry name" value="PbH1"/>
    <property type="match status" value="4"/>
</dbReference>
<dbReference type="SUPFAM" id="SSF51126">
    <property type="entry name" value="Pectin lyase-like"/>
    <property type="match status" value="1"/>
</dbReference>
<dbReference type="GO" id="GO:0071555">
    <property type="term" value="P:cell wall organization"/>
    <property type="evidence" value="ECO:0007669"/>
    <property type="project" value="UniProtKB-KW"/>
</dbReference>
<organism evidence="10 11">
    <name type="scientific">Erythranthe guttata</name>
    <name type="common">Yellow monkey flower</name>
    <name type="synonym">Mimulus guttatus</name>
    <dbReference type="NCBI Taxonomy" id="4155"/>
    <lineage>
        <taxon>Eukaryota</taxon>
        <taxon>Viridiplantae</taxon>
        <taxon>Streptophyta</taxon>
        <taxon>Embryophyta</taxon>
        <taxon>Tracheophyta</taxon>
        <taxon>Spermatophyta</taxon>
        <taxon>Magnoliopsida</taxon>
        <taxon>eudicotyledons</taxon>
        <taxon>Gunneridae</taxon>
        <taxon>Pentapetalae</taxon>
        <taxon>asterids</taxon>
        <taxon>lamiids</taxon>
        <taxon>Lamiales</taxon>
        <taxon>Phrymaceae</taxon>
        <taxon>Erythranthe</taxon>
    </lineage>
</organism>
<feature type="active site" evidence="8">
    <location>
        <position position="94"/>
    </location>
</feature>